<organism evidence="1">
    <name type="scientific">Cupriavidus necator</name>
    <name type="common">Alcaligenes eutrophus</name>
    <name type="synonym">Ralstonia eutropha</name>
    <dbReference type="NCBI Taxonomy" id="106590"/>
    <lineage>
        <taxon>Bacteria</taxon>
        <taxon>Pseudomonadati</taxon>
        <taxon>Pseudomonadota</taxon>
        <taxon>Betaproteobacteria</taxon>
        <taxon>Burkholderiales</taxon>
        <taxon>Burkholderiaceae</taxon>
        <taxon>Cupriavidus</taxon>
    </lineage>
</organism>
<proteinExistence type="predicted"/>
<dbReference type="EMBL" id="FMSH01000289">
    <property type="protein sequence ID" value="SCU77060.1"/>
    <property type="molecule type" value="Genomic_DNA"/>
</dbReference>
<dbReference type="AlphaFoldDB" id="A0A1K0II85"/>
<evidence type="ECO:0008006" key="2">
    <source>
        <dbReference type="Google" id="ProtNLM"/>
    </source>
</evidence>
<dbReference type="SUPFAM" id="SSF53474">
    <property type="entry name" value="alpha/beta-Hydrolases"/>
    <property type="match status" value="1"/>
</dbReference>
<protein>
    <recommendedName>
        <fullName evidence="2">Alpha/beta hydrolase</fullName>
    </recommendedName>
</protein>
<name>A0A1K0II85_CUPNE</name>
<sequence>MNVLFEHVAIDVRPGVVMESQSGLQNLRPRIYGVLGRPATGNPKTAALIMHPTSNYMGHYFVGPLAAMNVPCLALNSRYAGNDALLQMERVILDLGAGIRYLRDRGYQKVILIGSSGGGALAAFYQAESENLTVHEFIEGGPTGVTRNDLPPADGIVLSAAHPGRAEIFAEWVDPAVTNENDLFATNLELDIYDGPIQPPFTPQFIATFRAAQLARRARIEGWVEDEIAALTKRPNGPADRIFVIHRTHSDPRMIDLGLDSNDRKWGSVWGDPRTVNFAANAFGRVTSLRAFMSQFSSKSRALGPANLKQTSVPVLLLVHTADASTFPSTRDAWQASAEGRISTVNLARGNHYLVGQTELVEYGANSIVDWIGRNVR</sequence>
<gene>
    <name evidence="1" type="ORF">CNECB9_3590002</name>
</gene>
<accession>A0A1K0II85</accession>
<evidence type="ECO:0000313" key="1">
    <source>
        <dbReference type="EMBL" id="SCU77060.1"/>
    </source>
</evidence>
<reference evidence="1" key="1">
    <citation type="submission" date="2016-09" db="EMBL/GenBank/DDBJ databases">
        <authorList>
            <person name="Capua I."/>
            <person name="De Benedictis P."/>
            <person name="Joannis T."/>
            <person name="Lombin L.H."/>
            <person name="Cattoli G."/>
        </authorList>
    </citation>
    <scope>NUCLEOTIDE SEQUENCE</scope>
    <source>
        <strain evidence="1">B9</strain>
    </source>
</reference>
<dbReference type="Gene3D" id="3.40.50.1820">
    <property type="entry name" value="alpha/beta hydrolase"/>
    <property type="match status" value="1"/>
</dbReference>
<dbReference type="RefSeq" id="WP_340526757.1">
    <property type="nucleotide sequence ID" value="NZ_FMSH01000289.1"/>
</dbReference>
<dbReference type="InterPro" id="IPR029058">
    <property type="entry name" value="AB_hydrolase_fold"/>
</dbReference>